<feature type="compositionally biased region" description="Basic residues" evidence="1">
    <location>
        <begin position="1"/>
        <end position="14"/>
    </location>
</feature>
<organism evidence="2 3">
    <name type="scientific">Microlunatus soli</name>
    <dbReference type="NCBI Taxonomy" id="630515"/>
    <lineage>
        <taxon>Bacteria</taxon>
        <taxon>Bacillati</taxon>
        <taxon>Actinomycetota</taxon>
        <taxon>Actinomycetes</taxon>
        <taxon>Propionibacteriales</taxon>
        <taxon>Propionibacteriaceae</taxon>
        <taxon>Microlunatus</taxon>
    </lineage>
</organism>
<sequence length="96" mass="10517">MAPSQRRRSKHLRPARPLGVGHATSSAKSDGRWIVRTVAGSSALKDYRCPGCNQLIRPGTPHVVVWPSDSHTGGIAGSGGVADRRHWHNSCWSRRR</sequence>
<dbReference type="EMBL" id="LT629772">
    <property type="protein sequence ID" value="SDT38003.1"/>
    <property type="molecule type" value="Genomic_DNA"/>
</dbReference>
<evidence type="ECO:0000256" key="1">
    <source>
        <dbReference type="SAM" id="MobiDB-lite"/>
    </source>
</evidence>
<evidence type="ECO:0000313" key="2">
    <source>
        <dbReference type="EMBL" id="SDT38003.1"/>
    </source>
</evidence>
<proteinExistence type="predicted"/>
<dbReference type="AlphaFoldDB" id="A0A1H1ZWG6"/>
<name>A0A1H1ZWG6_9ACTN</name>
<dbReference type="STRING" id="630515.SAMN04489812_5501"/>
<dbReference type="RefSeq" id="WP_091529659.1">
    <property type="nucleotide sequence ID" value="NZ_LT629772.1"/>
</dbReference>
<dbReference type="OrthoDB" id="3381577at2"/>
<reference evidence="2 3" key="1">
    <citation type="submission" date="2016-10" db="EMBL/GenBank/DDBJ databases">
        <authorList>
            <person name="de Groot N.N."/>
        </authorList>
    </citation>
    <scope>NUCLEOTIDE SEQUENCE [LARGE SCALE GENOMIC DNA]</scope>
    <source>
        <strain evidence="2 3">DSM 21800</strain>
    </source>
</reference>
<feature type="region of interest" description="Disordered" evidence="1">
    <location>
        <begin position="1"/>
        <end position="30"/>
    </location>
</feature>
<dbReference type="Proteomes" id="UP000199103">
    <property type="component" value="Chromosome I"/>
</dbReference>
<keyword evidence="3" id="KW-1185">Reference proteome</keyword>
<evidence type="ECO:0008006" key="4">
    <source>
        <dbReference type="Google" id="ProtNLM"/>
    </source>
</evidence>
<protein>
    <recommendedName>
        <fullName evidence="4">ATP/GTP-binding protein</fullName>
    </recommendedName>
</protein>
<evidence type="ECO:0000313" key="3">
    <source>
        <dbReference type="Proteomes" id="UP000199103"/>
    </source>
</evidence>
<gene>
    <name evidence="2" type="ORF">SAMN04489812_5501</name>
</gene>
<accession>A0A1H1ZWG6</accession>